<dbReference type="Proteomes" id="UP000283765">
    <property type="component" value="Unassembled WGS sequence"/>
</dbReference>
<dbReference type="RefSeq" id="WP_117993553.1">
    <property type="nucleotide sequence ID" value="NZ_QRXR01000008.1"/>
</dbReference>
<evidence type="ECO:0000313" key="2">
    <source>
        <dbReference type="Proteomes" id="UP000283765"/>
    </source>
</evidence>
<evidence type="ECO:0000313" key="1">
    <source>
        <dbReference type="EMBL" id="RGU26112.1"/>
    </source>
</evidence>
<dbReference type="EMBL" id="QRXR01000008">
    <property type="protein sequence ID" value="RGU26112.1"/>
    <property type="molecule type" value="Genomic_DNA"/>
</dbReference>
<accession>A0A412RQX8</accession>
<proteinExistence type="predicted"/>
<comment type="caution">
    <text evidence="1">The sequence shown here is derived from an EMBL/GenBank/DDBJ whole genome shotgun (WGS) entry which is preliminary data.</text>
</comment>
<gene>
    <name evidence="1" type="ORF">DWW89_06615</name>
</gene>
<name>A0A412RQX8_9FIRM</name>
<sequence length="134" mass="15450">MKIKLSGKEYTVKFGYAPVYQNRIIPRVVGMGQQGDELEAIDNMLGFLPEFLLVGLQKFHADEFGFDFDDKEAKEKQLVKMYDLLDDYLDPENEEGKDIMSLYDDLTAELEKNSFLSKLLAKEEQTAKKKPTKK</sequence>
<organism evidence="1 2">
    <name type="scientific">Agathobacter rectalis</name>
    <dbReference type="NCBI Taxonomy" id="39491"/>
    <lineage>
        <taxon>Bacteria</taxon>
        <taxon>Bacillati</taxon>
        <taxon>Bacillota</taxon>
        <taxon>Clostridia</taxon>
        <taxon>Lachnospirales</taxon>
        <taxon>Lachnospiraceae</taxon>
        <taxon>Agathobacter</taxon>
    </lineage>
</organism>
<protein>
    <recommendedName>
        <fullName evidence="3">Phage protein</fullName>
    </recommendedName>
</protein>
<dbReference type="AlphaFoldDB" id="A0A412RQX8"/>
<evidence type="ECO:0008006" key="3">
    <source>
        <dbReference type="Google" id="ProtNLM"/>
    </source>
</evidence>
<reference evidence="1 2" key="1">
    <citation type="submission" date="2018-08" db="EMBL/GenBank/DDBJ databases">
        <title>A genome reference for cultivated species of the human gut microbiota.</title>
        <authorList>
            <person name="Zou Y."/>
            <person name="Xue W."/>
            <person name="Luo G."/>
        </authorList>
    </citation>
    <scope>NUCLEOTIDE SEQUENCE [LARGE SCALE GENOMIC DNA]</scope>
    <source>
        <strain evidence="1 2">AF17-27</strain>
    </source>
</reference>